<evidence type="ECO:0000313" key="8">
    <source>
        <dbReference type="Proteomes" id="UP000332933"/>
    </source>
</evidence>
<dbReference type="EMBL" id="VJMH01005122">
    <property type="protein sequence ID" value="KAF0700463.1"/>
    <property type="molecule type" value="Genomic_DNA"/>
</dbReference>
<dbReference type="EMBL" id="CAADRA010005143">
    <property type="protein sequence ID" value="VFT85876.1"/>
    <property type="molecule type" value="Genomic_DNA"/>
</dbReference>
<gene>
    <name evidence="7" type="primary">Aste57867_8992</name>
    <name evidence="6" type="ORF">As57867_008957</name>
    <name evidence="7" type="ORF">ASTE57867_8992</name>
</gene>
<feature type="domain" description="MYND-type" evidence="5">
    <location>
        <begin position="38"/>
        <end position="78"/>
    </location>
</feature>
<keyword evidence="3" id="KW-0862">Zinc</keyword>
<dbReference type="Gene3D" id="6.10.140.2220">
    <property type="match status" value="1"/>
</dbReference>
<dbReference type="AlphaFoldDB" id="A0A485KM22"/>
<keyword evidence="2 4" id="KW-0863">Zinc-finger</keyword>
<evidence type="ECO:0000259" key="5">
    <source>
        <dbReference type="PROSITE" id="PS50865"/>
    </source>
</evidence>
<dbReference type="PROSITE" id="PS50865">
    <property type="entry name" value="ZF_MYND_2"/>
    <property type="match status" value="1"/>
</dbReference>
<evidence type="ECO:0000256" key="4">
    <source>
        <dbReference type="PROSITE-ProRule" id="PRU00134"/>
    </source>
</evidence>
<dbReference type="Pfam" id="PF01753">
    <property type="entry name" value="zf-MYND"/>
    <property type="match status" value="1"/>
</dbReference>
<evidence type="ECO:0000256" key="3">
    <source>
        <dbReference type="ARBA" id="ARBA00022833"/>
    </source>
</evidence>
<evidence type="ECO:0000313" key="7">
    <source>
        <dbReference type="EMBL" id="VFT85876.1"/>
    </source>
</evidence>
<keyword evidence="8" id="KW-1185">Reference proteome</keyword>
<keyword evidence="1" id="KW-0479">Metal-binding</keyword>
<dbReference type="SUPFAM" id="SSF144232">
    <property type="entry name" value="HIT/MYND zinc finger-like"/>
    <property type="match status" value="1"/>
</dbReference>
<name>A0A485KM22_9STRA</name>
<protein>
    <submittedName>
        <fullName evidence="7">Aste57867_8992 protein</fullName>
    </submittedName>
</protein>
<dbReference type="GO" id="GO:0008270">
    <property type="term" value="F:zinc ion binding"/>
    <property type="evidence" value="ECO:0007669"/>
    <property type="project" value="UniProtKB-KW"/>
</dbReference>
<reference evidence="7 8" key="1">
    <citation type="submission" date="2019-03" db="EMBL/GenBank/DDBJ databases">
        <authorList>
            <person name="Gaulin E."/>
            <person name="Dumas B."/>
        </authorList>
    </citation>
    <scope>NUCLEOTIDE SEQUENCE [LARGE SCALE GENOMIC DNA]</scope>
    <source>
        <strain evidence="7">CBS 568.67</strain>
    </source>
</reference>
<dbReference type="PROSITE" id="PS01360">
    <property type="entry name" value="ZF_MYND_1"/>
    <property type="match status" value="1"/>
</dbReference>
<organism evidence="7 8">
    <name type="scientific">Aphanomyces stellatus</name>
    <dbReference type="NCBI Taxonomy" id="120398"/>
    <lineage>
        <taxon>Eukaryota</taxon>
        <taxon>Sar</taxon>
        <taxon>Stramenopiles</taxon>
        <taxon>Oomycota</taxon>
        <taxon>Saprolegniomycetes</taxon>
        <taxon>Saprolegniales</taxon>
        <taxon>Verrucalvaceae</taxon>
        <taxon>Aphanomyces</taxon>
    </lineage>
</organism>
<proteinExistence type="predicted"/>
<dbReference type="Gene3D" id="1.10.220.160">
    <property type="match status" value="1"/>
</dbReference>
<evidence type="ECO:0000256" key="1">
    <source>
        <dbReference type="ARBA" id="ARBA00022723"/>
    </source>
</evidence>
<dbReference type="InterPro" id="IPR002893">
    <property type="entry name" value="Znf_MYND"/>
</dbReference>
<evidence type="ECO:0000256" key="2">
    <source>
        <dbReference type="ARBA" id="ARBA00022771"/>
    </source>
</evidence>
<evidence type="ECO:0000313" key="6">
    <source>
        <dbReference type="EMBL" id="KAF0700463.1"/>
    </source>
</evidence>
<sequence length="259" mass="28794">MSESYDDICEKAKAEAEQRLIDHFQDQGGDVWNIRSGCLGCKTSANNVALKTCSQCKTALFCSKDCQKTSWKTHKHECSIISTLANNITDATIAQDTVAACLNTLSWSHDDKVSTDEAVLKAAKSIKMGAQALPGWFCTINFTQHPASQTEYIKAILQLYALLRDEQCWTRDTDSFPRSSYTFATTIPKTSSARDVALQTFLDLKGPLVIFTAWMQDPQPPAIQSIPFEKRLVYGLLDSLLQIEEIRAAIDDFMDATMG</sequence>
<dbReference type="Proteomes" id="UP000332933">
    <property type="component" value="Unassembled WGS sequence"/>
</dbReference>
<dbReference type="OrthoDB" id="432970at2759"/>
<accession>A0A485KM22</accession>
<reference evidence="6" key="2">
    <citation type="submission" date="2019-06" db="EMBL/GenBank/DDBJ databases">
        <title>Genomics analysis of Aphanomyces spp. identifies a new class of oomycete effector associated with host adaptation.</title>
        <authorList>
            <person name="Gaulin E."/>
        </authorList>
    </citation>
    <scope>NUCLEOTIDE SEQUENCE</scope>
    <source>
        <strain evidence="6">CBS 578.67</strain>
    </source>
</reference>